<keyword evidence="2" id="KW-1185">Reference proteome</keyword>
<feature type="non-terminal residue" evidence="1">
    <location>
        <position position="1"/>
    </location>
</feature>
<evidence type="ECO:0000313" key="1">
    <source>
        <dbReference type="EMBL" id="KAJ2887528.1"/>
    </source>
</evidence>
<comment type="caution">
    <text evidence="1">The sequence shown here is derived from an EMBL/GenBank/DDBJ whole genome shotgun (WGS) entry which is preliminary data.</text>
</comment>
<accession>A0ACC1LWL9</accession>
<gene>
    <name evidence="1" type="ORF">IWW38_005117</name>
</gene>
<dbReference type="Proteomes" id="UP001139981">
    <property type="component" value="Unassembled WGS sequence"/>
</dbReference>
<name>A0ACC1LWL9_9FUNG</name>
<protein>
    <submittedName>
        <fullName evidence="1">Uncharacterized protein</fullName>
    </submittedName>
</protein>
<reference evidence="1" key="1">
    <citation type="submission" date="2022-07" db="EMBL/GenBank/DDBJ databases">
        <title>Phylogenomic reconstructions and comparative analyses of Kickxellomycotina fungi.</title>
        <authorList>
            <person name="Reynolds N.K."/>
            <person name="Stajich J.E."/>
            <person name="Barry K."/>
            <person name="Grigoriev I.V."/>
            <person name="Crous P."/>
            <person name="Smith M.E."/>
        </authorList>
    </citation>
    <scope>NUCLEOTIDE SEQUENCE</scope>
    <source>
        <strain evidence="1">CBS 190363</strain>
    </source>
</reference>
<sequence>TTFSSGFYELTPVTSGGGKEPHKAVVGPRQSISLLYRARPHDTAGANNDAVLGDSPEMFAVRALRQFIYSNEKPTSTPKPIDLVYSNHVFTEQGVDCTHSSLQSYVMRSQAHRRRNVLRSSYPLVPEKYHSVVFPLFESFGVDFVLFWSQVGGGGPGQLSGHHSISGIDLGVPHDYLVEGLNPPTEGAARTWLSDTMHDRETLIQSIASRSEAALRSERPLDVLIRVEEEAPVEAWSSHPLGFHVAEVSISVYNHSWRYGYEFTLDLLSPHDVEQAAEEEKKIHSAGSSQEAAWTWLGDTRHSSSVGPHGLTVLRARLSCYAPGVINVAMWRLKASAIGVSPSLALFSSKSLECVLFPTQPHFADIGAKS</sequence>
<dbReference type="EMBL" id="JANBVB010002209">
    <property type="protein sequence ID" value="KAJ2887528.1"/>
    <property type="molecule type" value="Genomic_DNA"/>
</dbReference>
<evidence type="ECO:0000313" key="2">
    <source>
        <dbReference type="Proteomes" id="UP001139981"/>
    </source>
</evidence>
<organism evidence="1 2">
    <name type="scientific">Coemansia aciculifera</name>
    <dbReference type="NCBI Taxonomy" id="417176"/>
    <lineage>
        <taxon>Eukaryota</taxon>
        <taxon>Fungi</taxon>
        <taxon>Fungi incertae sedis</taxon>
        <taxon>Zoopagomycota</taxon>
        <taxon>Kickxellomycotina</taxon>
        <taxon>Kickxellomycetes</taxon>
        <taxon>Kickxellales</taxon>
        <taxon>Kickxellaceae</taxon>
        <taxon>Coemansia</taxon>
    </lineage>
</organism>
<proteinExistence type="predicted"/>